<keyword evidence="9" id="KW-0175">Coiled coil</keyword>
<dbReference type="InterPro" id="IPR050482">
    <property type="entry name" value="Sensor_HK_TwoCompSys"/>
</dbReference>
<dbReference type="Gene3D" id="3.30.565.10">
    <property type="entry name" value="Histidine kinase-like ATPase, C-terminal domain"/>
    <property type="match status" value="1"/>
</dbReference>
<keyword evidence="13" id="KW-1185">Reference proteome</keyword>
<comment type="caution">
    <text evidence="12">The sequence shown here is derived from an EMBL/GenBank/DDBJ whole genome shotgun (WGS) entry which is preliminary data.</text>
</comment>
<keyword evidence="10" id="KW-1133">Transmembrane helix</keyword>
<dbReference type="AlphaFoldDB" id="A0A9W6KKK0"/>
<keyword evidence="5" id="KW-0547">Nucleotide-binding</keyword>
<evidence type="ECO:0000256" key="10">
    <source>
        <dbReference type="SAM" id="Phobius"/>
    </source>
</evidence>
<evidence type="ECO:0000256" key="5">
    <source>
        <dbReference type="ARBA" id="ARBA00022741"/>
    </source>
</evidence>
<dbReference type="GO" id="GO:0016020">
    <property type="term" value="C:membrane"/>
    <property type="evidence" value="ECO:0007669"/>
    <property type="project" value="InterPro"/>
</dbReference>
<evidence type="ECO:0000313" key="13">
    <source>
        <dbReference type="Proteomes" id="UP001143480"/>
    </source>
</evidence>
<feature type="transmembrane region" description="Helical" evidence="10">
    <location>
        <begin position="6"/>
        <end position="26"/>
    </location>
</feature>
<dbReference type="InterPro" id="IPR011712">
    <property type="entry name" value="Sig_transdc_His_kin_sub3_dim/P"/>
</dbReference>
<evidence type="ECO:0000256" key="8">
    <source>
        <dbReference type="ARBA" id="ARBA00023012"/>
    </source>
</evidence>
<feature type="coiled-coil region" evidence="9">
    <location>
        <begin position="142"/>
        <end position="176"/>
    </location>
</feature>
<dbReference type="Pfam" id="PF07730">
    <property type="entry name" value="HisKA_3"/>
    <property type="match status" value="1"/>
</dbReference>
<keyword evidence="4" id="KW-0808">Transferase</keyword>
<evidence type="ECO:0000256" key="6">
    <source>
        <dbReference type="ARBA" id="ARBA00022777"/>
    </source>
</evidence>
<keyword evidence="10" id="KW-0812">Transmembrane</keyword>
<dbReference type="PANTHER" id="PTHR24421">
    <property type="entry name" value="NITRATE/NITRITE SENSOR PROTEIN NARX-RELATED"/>
    <property type="match status" value="1"/>
</dbReference>
<keyword evidence="7" id="KW-0067">ATP-binding</keyword>
<dbReference type="CDD" id="cd16917">
    <property type="entry name" value="HATPase_UhpB-NarQ-NarX-like"/>
    <property type="match status" value="1"/>
</dbReference>
<dbReference type="Proteomes" id="UP001143480">
    <property type="component" value="Unassembled WGS sequence"/>
</dbReference>
<evidence type="ECO:0000256" key="1">
    <source>
        <dbReference type="ARBA" id="ARBA00000085"/>
    </source>
</evidence>
<reference evidence="12" key="1">
    <citation type="journal article" date="2014" name="Int. J. Syst. Evol. Microbiol.">
        <title>Complete genome sequence of Corynebacterium casei LMG S-19264T (=DSM 44701T), isolated from a smear-ripened cheese.</title>
        <authorList>
            <consortium name="US DOE Joint Genome Institute (JGI-PGF)"/>
            <person name="Walter F."/>
            <person name="Albersmeier A."/>
            <person name="Kalinowski J."/>
            <person name="Ruckert C."/>
        </authorList>
    </citation>
    <scope>NUCLEOTIDE SEQUENCE</scope>
    <source>
        <strain evidence="12">VKM Ac-1321</strain>
    </source>
</reference>
<sequence length="376" mass="40731">MSARNAAVDVVSTVIAVSLALMVAAAGLEAGTLSDGRLLFSLAVTVPSTVLMWWRRRYPVGVAVAMLVPAALTDMVGGVVLIVLFGLAIRRPLRTVLWLAAAHVVVVMPFTILYPDPDLPVVGSATVGLALFAVVIAWGTAIRARRELIATLRERAVRAESEARQRAELLRGLERERIAREMHDVLAHRISLISLHAGALEIRRDLSREQVADAGKTIRASAHQAMEELREILGVLRASDREDLRPRQGLVDLAELVEEARNAGATVHLQNFVDDPSTLPAAADRTAFRLVQEGLTNARKHAPGTAVSVLLEHKEELHVRISNPLPARPVAPSLPGTRSGLEGLAERVALAGGRFEHGVRRDDGNRPCFTLEAWLP</sequence>
<evidence type="ECO:0000256" key="7">
    <source>
        <dbReference type="ARBA" id="ARBA00022840"/>
    </source>
</evidence>
<reference evidence="12" key="2">
    <citation type="submission" date="2023-01" db="EMBL/GenBank/DDBJ databases">
        <authorList>
            <person name="Sun Q."/>
            <person name="Evtushenko L."/>
        </authorList>
    </citation>
    <scope>NUCLEOTIDE SEQUENCE</scope>
    <source>
        <strain evidence="12">VKM Ac-1321</strain>
    </source>
</reference>
<keyword evidence="3" id="KW-0597">Phosphoprotein</keyword>
<dbReference type="GO" id="GO:0046983">
    <property type="term" value="F:protein dimerization activity"/>
    <property type="evidence" value="ECO:0007669"/>
    <property type="project" value="InterPro"/>
</dbReference>
<evidence type="ECO:0000259" key="11">
    <source>
        <dbReference type="Pfam" id="PF07730"/>
    </source>
</evidence>
<name>A0A9W6KKK0_9ACTN</name>
<dbReference type="GO" id="GO:0000155">
    <property type="term" value="F:phosphorelay sensor kinase activity"/>
    <property type="evidence" value="ECO:0007669"/>
    <property type="project" value="InterPro"/>
</dbReference>
<dbReference type="GO" id="GO:0005524">
    <property type="term" value="F:ATP binding"/>
    <property type="evidence" value="ECO:0007669"/>
    <property type="project" value="UniProtKB-KW"/>
</dbReference>
<feature type="transmembrane region" description="Helical" evidence="10">
    <location>
        <begin position="121"/>
        <end position="142"/>
    </location>
</feature>
<comment type="catalytic activity">
    <reaction evidence="1">
        <text>ATP + protein L-histidine = ADP + protein N-phospho-L-histidine.</text>
        <dbReference type="EC" id="2.7.13.3"/>
    </reaction>
</comment>
<dbReference type="RefSeq" id="WP_261960669.1">
    <property type="nucleotide sequence ID" value="NZ_BAAAXA010000001.1"/>
</dbReference>
<dbReference type="Gene3D" id="1.20.5.1930">
    <property type="match status" value="1"/>
</dbReference>
<proteinExistence type="predicted"/>
<dbReference type="EMBL" id="BSFP01000025">
    <property type="protein sequence ID" value="GLL02692.1"/>
    <property type="molecule type" value="Genomic_DNA"/>
</dbReference>
<evidence type="ECO:0000256" key="9">
    <source>
        <dbReference type="SAM" id="Coils"/>
    </source>
</evidence>
<feature type="transmembrane region" description="Helical" evidence="10">
    <location>
        <begin position="96"/>
        <end position="115"/>
    </location>
</feature>
<evidence type="ECO:0000256" key="3">
    <source>
        <dbReference type="ARBA" id="ARBA00022553"/>
    </source>
</evidence>
<accession>A0A9W6KKK0</accession>
<dbReference type="EC" id="2.7.13.3" evidence="2"/>
<gene>
    <name evidence="12" type="ORF">GCM10017581_044340</name>
</gene>
<evidence type="ECO:0000256" key="2">
    <source>
        <dbReference type="ARBA" id="ARBA00012438"/>
    </source>
</evidence>
<dbReference type="InterPro" id="IPR036890">
    <property type="entry name" value="HATPase_C_sf"/>
</dbReference>
<keyword evidence="8" id="KW-0902">Two-component regulatory system</keyword>
<feature type="domain" description="Signal transduction histidine kinase subgroup 3 dimerisation and phosphoacceptor" evidence="11">
    <location>
        <begin position="174"/>
        <end position="239"/>
    </location>
</feature>
<evidence type="ECO:0000256" key="4">
    <source>
        <dbReference type="ARBA" id="ARBA00022679"/>
    </source>
</evidence>
<organism evidence="12 13">
    <name type="scientific">Dactylosporangium matsuzakiense</name>
    <dbReference type="NCBI Taxonomy" id="53360"/>
    <lineage>
        <taxon>Bacteria</taxon>
        <taxon>Bacillati</taxon>
        <taxon>Actinomycetota</taxon>
        <taxon>Actinomycetes</taxon>
        <taxon>Micromonosporales</taxon>
        <taxon>Micromonosporaceae</taxon>
        <taxon>Dactylosporangium</taxon>
    </lineage>
</organism>
<dbReference type="PANTHER" id="PTHR24421:SF10">
    <property type="entry name" value="NITRATE_NITRITE SENSOR PROTEIN NARQ"/>
    <property type="match status" value="1"/>
</dbReference>
<keyword evidence="10" id="KW-0472">Membrane</keyword>
<keyword evidence="6 12" id="KW-0418">Kinase</keyword>
<feature type="transmembrane region" description="Helical" evidence="10">
    <location>
        <begin position="60"/>
        <end position="89"/>
    </location>
</feature>
<evidence type="ECO:0000313" key="12">
    <source>
        <dbReference type="EMBL" id="GLL02692.1"/>
    </source>
</evidence>
<protein>
    <recommendedName>
        <fullName evidence="2">histidine kinase</fullName>
        <ecNumber evidence="2">2.7.13.3</ecNumber>
    </recommendedName>
</protein>